<sequence length="109" mass="12414">MGANLKMQHPYLESPDVMIKDKDDRQEPIPPGSLPERQRPFQLLQLGSGPKLSSGAFRLSQSASFPHKLLHSFWLLRNSLTNHSHHTMDYERGFPNILTRVALLPLMLS</sequence>
<dbReference type="AlphaFoldDB" id="A0AA35PMZ5"/>
<gene>
    <name evidence="2" type="ORF">PODLI_1B000227</name>
</gene>
<evidence type="ECO:0000256" key="1">
    <source>
        <dbReference type="SAM" id="MobiDB-lite"/>
    </source>
</evidence>
<proteinExistence type="predicted"/>
<protein>
    <submittedName>
        <fullName evidence="2">Uncharacterized protein</fullName>
    </submittedName>
</protein>
<organism evidence="2 3">
    <name type="scientific">Podarcis lilfordi</name>
    <name type="common">Lilford's wall lizard</name>
    <dbReference type="NCBI Taxonomy" id="74358"/>
    <lineage>
        <taxon>Eukaryota</taxon>
        <taxon>Metazoa</taxon>
        <taxon>Chordata</taxon>
        <taxon>Craniata</taxon>
        <taxon>Vertebrata</taxon>
        <taxon>Euteleostomi</taxon>
        <taxon>Lepidosauria</taxon>
        <taxon>Squamata</taxon>
        <taxon>Bifurcata</taxon>
        <taxon>Unidentata</taxon>
        <taxon>Episquamata</taxon>
        <taxon>Laterata</taxon>
        <taxon>Lacertibaenia</taxon>
        <taxon>Lacertidae</taxon>
        <taxon>Podarcis</taxon>
    </lineage>
</organism>
<dbReference type="Proteomes" id="UP001178461">
    <property type="component" value="Chromosome 15"/>
</dbReference>
<feature type="region of interest" description="Disordered" evidence="1">
    <location>
        <begin position="1"/>
        <end position="39"/>
    </location>
</feature>
<evidence type="ECO:0000313" key="2">
    <source>
        <dbReference type="EMBL" id="CAI5794936.1"/>
    </source>
</evidence>
<dbReference type="EMBL" id="OX395141">
    <property type="protein sequence ID" value="CAI5794936.1"/>
    <property type="molecule type" value="Genomic_DNA"/>
</dbReference>
<keyword evidence="3" id="KW-1185">Reference proteome</keyword>
<reference evidence="2" key="1">
    <citation type="submission" date="2022-12" db="EMBL/GenBank/DDBJ databases">
        <authorList>
            <person name="Alioto T."/>
            <person name="Alioto T."/>
            <person name="Gomez Garrido J."/>
        </authorList>
    </citation>
    <scope>NUCLEOTIDE SEQUENCE</scope>
</reference>
<accession>A0AA35PMZ5</accession>
<feature type="compositionally biased region" description="Basic and acidic residues" evidence="1">
    <location>
        <begin position="18"/>
        <end position="27"/>
    </location>
</feature>
<name>A0AA35PMZ5_9SAUR</name>
<evidence type="ECO:0000313" key="3">
    <source>
        <dbReference type="Proteomes" id="UP001178461"/>
    </source>
</evidence>